<keyword evidence="2" id="KW-0732">Signal</keyword>
<reference evidence="3" key="1">
    <citation type="submission" date="2020-10" db="EMBL/GenBank/DDBJ databases">
        <authorList>
            <person name="Gilroy R."/>
        </authorList>
    </citation>
    <scope>NUCLEOTIDE SEQUENCE</scope>
    <source>
        <strain evidence="3">3924</strain>
    </source>
</reference>
<evidence type="ECO:0000256" key="2">
    <source>
        <dbReference type="SAM" id="SignalP"/>
    </source>
</evidence>
<accession>A0A940IFA3</accession>
<dbReference type="AlphaFoldDB" id="A0A940IFA3"/>
<dbReference type="Gene3D" id="1.25.40.10">
    <property type="entry name" value="Tetratricopeptide repeat domain"/>
    <property type="match status" value="1"/>
</dbReference>
<name>A0A940IFA3_9BACT</name>
<gene>
    <name evidence="3" type="ORF">IAC51_06945</name>
</gene>
<feature type="chain" id="PRO_5037509692" evidence="2">
    <location>
        <begin position="19"/>
        <end position="476"/>
    </location>
</feature>
<evidence type="ECO:0000313" key="3">
    <source>
        <dbReference type="EMBL" id="MBO8440370.1"/>
    </source>
</evidence>
<keyword evidence="1" id="KW-0175">Coiled coil</keyword>
<dbReference type="InterPro" id="IPR011990">
    <property type="entry name" value="TPR-like_helical_dom_sf"/>
</dbReference>
<organism evidence="3 4">
    <name type="scientific">Candidatus Aphodosoma intestinipullorum</name>
    <dbReference type="NCBI Taxonomy" id="2840674"/>
    <lineage>
        <taxon>Bacteria</taxon>
        <taxon>Pseudomonadati</taxon>
        <taxon>Bacteroidota</taxon>
        <taxon>Bacteroidia</taxon>
        <taxon>Bacteroidales</taxon>
        <taxon>Candidatus Aphodosoma</taxon>
    </lineage>
</organism>
<protein>
    <submittedName>
        <fullName evidence="3">Tetratricopeptide repeat protein</fullName>
    </submittedName>
</protein>
<proteinExistence type="predicted"/>
<comment type="caution">
    <text evidence="3">The sequence shown here is derived from an EMBL/GenBank/DDBJ whole genome shotgun (WGS) entry which is preliminary data.</text>
</comment>
<feature type="coiled-coil region" evidence="1">
    <location>
        <begin position="404"/>
        <end position="467"/>
    </location>
</feature>
<evidence type="ECO:0000313" key="4">
    <source>
        <dbReference type="Proteomes" id="UP000712007"/>
    </source>
</evidence>
<sequence>MWRFLLFVVMSLSTVALCGQSLSRAEGLFNRGDYDSAYIEYSKLLEAKPKDALLQYKAARTLFESGRYDEALPYFAFAAEKKVYSAYRYLGETCFRLYRFGDAQDAYRTYIGKRGEKMDSAEVAAVEAAIAKAKLGASMLNRVEDIAIIDSARVGKREFLSAYGLDRDFGSIRYTREIFPGEKSADAVAFVSGREDRMVFSSMEDSVLNLKISYQLIDGWSRPGSFAPELTTGDDENYPFVLPDGVTVYFASKGFNSLGGYDIFMSRYNSATDGYTLPQNIGMPFNSPANDYMMVIDEQNRIGWFATDRGQKEDSVVVYCFVPNVVRTLLQTTDTAYLRDAARLKAYRKADTPVGYADRTKGERQSTAGHADSDIEAFVINDDVAYYGVEDFVSDAAGKLFASMRAKERELDDVQRALDDKRCEYMHVGKDDAARTAREIIALEAEINGLQLEIKALANEVRSVELEALTVAGKQQ</sequence>
<feature type="signal peptide" evidence="2">
    <location>
        <begin position="1"/>
        <end position="18"/>
    </location>
</feature>
<reference evidence="3" key="2">
    <citation type="journal article" date="2021" name="PeerJ">
        <title>Extensive microbial diversity within the chicken gut microbiome revealed by metagenomics and culture.</title>
        <authorList>
            <person name="Gilroy R."/>
            <person name="Ravi A."/>
            <person name="Getino M."/>
            <person name="Pursley I."/>
            <person name="Horton D.L."/>
            <person name="Alikhan N.F."/>
            <person name="Baker D."/>
            <person name="Gharbi K."/>
            <person name="Hall N."/>
            <person name="Watson M."/>
            <person name="Adriaenssens E.M."/>
            <person name="Foster-Nyarko E."/>
            <person name="Jarju S."/>
            <person name="Secka A."/>
            <person name="Antonio M."/>
            <person name="Oren A."/>
            <person name="Chaudhuri R.R."/>
            <person name="La Ragione R."/>
            <person name="Hildebrand F."/>
            <person name="Pallen M.J."/>
        </authorList>
    </citation>
    <scope>NUCLEOTIDE SEQUENCE</scope>
    <source>
        <strain evidence="3">3924</strain>
    </source>
</reference>
<dbReference type="SUPFAM" id="SSF48452">
    <property type="entry name" value="TPR-like"/>
    <property type="match status" value="1"/>
</dbReference>
<dbReference type="Proteomes" id="UP000712007">
    <property type="component" value="Unassembled WGS sequence"/>
</dbReference>
<dbReference type="EMBL" id="JADIMV010000119">
    <property type="protein sequence ID" value="MBO8440370.1"/>
    <property type="molecule type" value="Genomic_DNA"/>
</dbReference>
<evidence type="ECO:0000256" key="1">
    <source>
        <dbReference type="SAM" id="Coils"/>
    </source>
</evidence>